<gene>
    <name evidence="4" type="ORF">F6U93_07950</name>
</gene>
<dbReference type="InterPro" id="IPR008928">
    <property type="entry name" value="6-hairpin_glycosidase_sf"/>
</dbReference>
<evidence type="ECO:0000313" key="5">
    <source>
        <dbReference type="Proteomes" id="UP000441333"/>
    </source>
</evidence>
<dbReference type="Proteomes" id="UP000441333">
    <property type="component" value="Unassembled WGS sequence"/>
</dbReference>
<dbReference type="AlphaFoldDB" id="A0A6N6MGY3"/>
<keyword evidence="1 4" id="KW-0378">Hydrolase</keyword>
<dbReference type="InterPro" id="IPR012341">
    <property type="entry name" value="6hp_glycosidase-like_sf"/>
</dbReference>
<name>A0A6N6MGY3_9FLAO</name>
<keyword evidence="5" id="KW-1185">Reference proteome</keyword>
<dbReference type="InterPro" id="IPR052369">
    <property type="entry name" value="UG_Glycosaminoglycan_Hydrolase"/>
</dbReference>
<organism evidence="4 5">
    <name type="scientific">Pseudotamlana haliotis</name>
    <dbReference type="NCBI Taxonomy" id="2614804"/>
    <lineage>
        <taxon>Bacteria</taxon>
        <taxon>Pseudomonadati</taxon>
        <taxon>Bacteroidota</taxon>
        <taxon>Flavobacteriia</taxon>
        <taxon>Flavobacteriales</taxon>
        <taxon>Flavobacteriaceae</taxon>
        <taxon>Pseudotamlana</taxon>
    </lineage>
</organism>
<comment type="similarity">
    <text evidence="2">Belongs to the glycosyl hydrolase 88 family.</text>
</comment>
<evidence type="ECO:0000256" key="1">
    <source>
        <dbReference type="ARBA" id="ARBA00022801"/>
    </source>
</evidence>
<feature type="chain" id="PRO_5027031845" evidence="3">
    <location>
        <begin position="24"/>
        <end position="409"/>
    </location>
</feature>
<keyword evidence="3" id="KW-0732">Signal</keyword>
<evidence type="ECO:0000256" key="2">
    <source>
        <dbReference type="ARBA" id="ARBA00038358"/>
    </source>
</evidence>
<dbReference type="GO" id="GO:0052757">
    <property type="term" value="F:chondroitin hydrolase activity"/>
    <property type="evidence" value="ECO:0007669"/>
    <property type="project" value="TreeGrafter"/>
</dbReference>
<protein>
    <submittedName>
        <fullName evidence="4">Glucuronyl hydrolase</fullName>
    </submittedName>
</protein>
<dbReference type="PANTHER" id="PTHR36845:SF1">
    <property type="entry name" value="HYDROLASE, PUTATIVE (AFU_ORTHOLOGUE AFUA_7G05090)-RELATED"/>
    <property type="match status" value="1"/>
</dbReference>
<dbReference type="SUPFAM" id="SSF48208">
    <property type="entry name" value="Six-hairpin glycosidases"/>
    <property type="match status" value="1"/>
</dbReference>
<dbReference type="RefSeq" id="WP_150938578.1">
    <property type="nucleotide sequence ID" value="NZ_WAAT01000041.1"/>
</dbReference>
<dbReference type="Gene3D" id="1.50.10.10">
    <property type="match status" value="1"/>
</dbReference>
<evidence type="ECO:0000256" key="3">
    <source>
        <dbReference type="SAM" id="SignalP"/>
    </source>
</evidence>
<comment type="caution">
    <text evidence="4">The sequence shown here is derived from an EMBL/GenBank/DDBJ whole genome shotgun (WGS) entry which is preliminary data.</text>
</comment>
<dbReference type="PANTHER" id="PTHR36845">
    <property type="entry name" value="HYDROLASE, PUTATIVE (AFU_ORTHOLOGUE AFUA_7G05090)-RELATED"/>
    <property type="match status" value="1"/>
</dbReference>
<dbReference type="PROSITE" id="PS51257">
    <property type="entry name" value="PROKAR_LIPOPROTEIN"/>
    <property type="match status" value="1"/>
</dbReference>
<evidence type="ECO:0000313" key="4">
    <source>
        <dbReference type="EMBL" id="KAB1068060.1"/>
    </source>
</evidence>
<accession>A0A6N6MGY3</accession>
<dbReference type="GO" id="GO:0000272">
    <property type="term" value="P:polysaccharide catabolic process"/>
    <property type="evidence" value="ECO:0007669"/>
    <property type="project" value="TreeGrafter"/>
</dbReference>
<sequence length="409" mass="46870">MIWKIKYLTALCCLIMLMSSCKKQNKVEAPQVETKEALIARVFAVAEDQYTDLISKIDTISPLLNPRSINADGSYRMAYKEDWTSGFFPGSLWFLFEQTKKEKWKVEAEKFTAALDSAQFVKWNHDVGFMIQNSFGHGYRLTGKEAYKEAVIEAAKSLSTRYRPVAKVIQSWDTDAPWIQGKGLDMPVIIDNMMNLNLLYQATKHTSDSLYSGIANAHASTTIVHQYREDYSCYHIVDYDHITGKVRNKVNFQGFSDESSWARGQAWGLYGYTEAYKHSGKVEFLNQARQIAHFIMTNDKTPNDYIPYWDYDATSSEKIPRDASAAAVVASALLELQKFDKENKSQYLEYSEVVLRNLSSKAYLAKQGENGNFLLMHSVGNFHENNETDAPLNYADYYFLEALLKWRNI</sequence>
<proteinExistence type="inferred from homology"/>
<reference evidence="4 5" key="1">
    <citation type="submission" date="2019-09" db="EMBL/GenBank/DDBJ databases">
        <authorList>
            <person name="Cao W.R."/>
        </authorList>
    </citation>
    <scope>NUCLEOTIDE SEQUENCE [LARGE SCALE GENOMIC DNA]</scope>
    <source>
        <strain evidence="4 5">B1N29</strain>
    </source>
</reference>
<feature type="signal peptide" evidence="3">
    <location>
        <begin position="1"/>
        <end position="23"/>
    </location>
</feature>
<dbReference type="EMBL" id="WAAT01000041">
    <property type="protein sequence ID" value="KAB1068060.1"/>
    <property type="molecule type" value="Genomic_DNA"/>
</dbReference>